<keyword evidence="1" id="KW-0472">Membrane</keyword>
<dbReference type="EMBL" id="HBEZ01059535">
    <property type="protein sequence ID" value="CAD8662487.1"/>
    <property type="molecule type" value="Transcribed_RNA"/>
</dbReference>
<dbReference type="GO" id="GO:0006260">
    <property type="term" value="P:DNA replication"/>
    <property type="evidence" value="ECO:0007669"/>
    <property type="project" value="InterPro"/>
</dbReference>
<evidence type="ECO:0000256" key="1">
    <source>
        <dbReference type="SAM" id="Phobius"/>
    </source>
</evidence>
<dbReference type="SUPFAM" id="SSF48019">
    <property type="entry name" value="post-AAA+ oligomerization domain-like"/>
    <property type="match status" value="1"/>
</dbReference>
<protein>
    <submittedName>
        <fullName evidence="2">Uncharacterized protein</fullName>
    </submittedName>
</protein>
<proteinExistence type="predicted"/>
<accession>A0A7S0QVJ7</accession>
<dbReference type="InterPro" id="IPR008921">
    <property type="entry name" value="DNA_pol3_clamp-load_cplx_C"/>
</dbReference>
<feature type="transmembrane region" description="Helical" evidence="1">
    <location>
        <begin position="30"/>
        <end position="52"/>
    </location>
</feature>
<name>A0A7S0QVJ7_9CRYP</name>
<dbReference type="GO" id="GO:0003677">
    <property type="term" value="F:DNA binding"/>
    <property type="evidence" value="ECO:0007669"/>
    <property type="project" value="InterPro"/>
</dbReference>
<organism evidence="2">
    <name type="scientific">Cryptomonas curvata</name>
    <dbReference type="NCBI Taxonomy" id="233186"/>
    <lineage>
        <taxon>Eukaryota</taxon>
        <taxon>Cryptophyceae</taxon>
        <taxon>Cryptomonadales</taxon>
        <taxon>Cryptomonadaceae</taxon>
        <taxon>Cryptomonas</taxon>
    </lineage>
</organism>
<dbReference type="AlphaFoldDB" id="A0A7S0QVJ7"/>
<reference evidence="2" key="1">
    <citation type="submission" date="2021-01" db="EMBL/GenBank/DDBJ databases">
        <authorList>
            <person name="Corre E."/>
            <person name="Pelletier E."/>
            <person name="Niang G."/>
            <person name="Scheremetjew M."/>
            <person name="Finn R."/>
            <person name="Kale V."/>
            <person name="Holt S."/>
            <person name="Cochrane G."/>
            <person name="Meng A."/>
            <person name="Brown T."/>
            <person name="Cohen L."/>
        </authorList>
    </citation>
    <scope>NUCLEOTIDE SEQUENCE</scope>
    <source>
        <strain evidence="2">CCAP979/52</strain>
    </source>
</reference>
<keyword evidence="1" id="KW-0812">Transmembrane</keyword>
<keyword evidence="1" id="KW-1133">Transmembrane helix</keyword>
<sequence length="127" mass="15183">MLIFLAEGDMRRLLNEAEISSRSFFKLTDLTVKICCFVPSIFMIAEFLYVIFNRNHLLAFEIFTDICNEGYNIAEIIYGIFKYLKRIRLFHFKKLKILKFLCELQIGLFEQKCKLNFVLTIIKKFFL</sequence>
<evidence type="ECO:0000313" key="2">
    <source>
        <dbReference type="EMBL" id="CAD8662487.1"/>
    </source>
</evidence>
<gene>
    <name evidence="2" type="ORF">CCUR1050_LOCUS32694</name>
</gene>